<dbReference type="HOGENOM" id="CLU_2946374_0_0_1"/>
<dbReference type="AlphaFoldDB" id="F6HMM5"/>
<name>F6HMM5_VITVI</name>
<dbReference type="EMBL" id="FN595995">
    <property type="protein sequence ID" value="CCB56007.1"/>
    <property type="molecule type" value="Genomic_DNA"/>
</dbReference>
<reference evidence="2" key="1">
    <citation type="journal article" date="2007" name="Nature">
        <title>The grapevine genome sequence suggests ancestral hexaploidization in major angiosperm phyla.</title>
        <authorList>
            <consortium name="The French-Italian Public Consortium for Grapevine Genome Characterization."/>
            <person name="Jaillon O."/>
            <person name="Aury J.-M."/>
            <person name="Noel B."/>
            <person name="Policriti A."/>
            <person name="Clepet C."/>
            <person name="Casagrande A."/>
            <person name="Choisne N."/>
            <person name="Aubourg S."/>
            <person name="Vitulo N."/>
            <person name="Jubin C."/>
            <person name="Vezzi A."/>
            <person name="Legeai F."/>
            <person name="Hugueney P."/>
            <person name="Dasilva C."/>
            <person name="Horner D."/>
            <person name="Mica E."/>
            <person name="Jublot D."/>
            <person name="Poulain J."/>
            <person name="Bruyere C."/>
            <person name="Billault A."/>
            <person name="Segurens B."/>
            <person name="Gouyvenoux M."/>
            <person name="Ugarte E."/>
            <person name="Cattonaro F."/>
            <person name="Anthouard V."/>
            <person name="Vico V."/>
            <person name="Del Fabbro C."/>
            <person name="Alaux M."/>
            <person name="Di Gaspero G."/>
            <person name="Dumas V."/>
            <person name="Felice N."/>
            <person name="Paillard S."/>
            <person name="Juman I."/>
            <person name="Moroldo M."/>
            <person name="Scalabrin S."/>
            <person name="Canaguier A."/>
            <person name="Le Clainche I."/>
            <person name="Malacrida G."/>
            <person name="Durand E."/>
            <person name="Pesole G."/>
            <person name="Laucou V."/>
            <person name="Chatelet P."/>
            <person name="Merdinoglu D."/>
            <person name="Delledonne M."/>
            <person name="Pezzotti M."/>
            <person name="Lecharny A."/>
            <person name="Scarpelli C."/>
            <person name="Artiguenave F."/>
            <person name="Pe M.E."/>
            <person name="Valle G."/>
            <person name="Morgante M."/>
            <person name="Caboche M."/>
            <person name="Adam-Blondon A.-F."/>
            <person name="Weissenbach J."/>
            <person name="Quetier F."/>
            <person name="Wincker P."/>
        </authorList>
    </citation>
    <scope>NUCLEOTIDE SEQUENCE [LARGE SCALE GENOMIC DNA]</scope>
    <source>
        <strain evidence="2">cv. Pinot noir / PN40024</strain>
    </source>
</reference>
<gene>
    <name evidence="1" type="ordered locus">VIT_08s0056g01390</name>
</gene>
<protein>
    <submittedName>
        <fullName evidence="1">Uncharacterized protein</fullName>
    </submittedName>
</protein>
<sequence length="60" mass="6766">MPYLYSLLWGLQTCPKSGPAFKRNKKKKALIRVIMNSGANQGMEHGVLSLITSETLQLFR</sequence>
<dbReference type="Proteomes" id="UP000009183">
    <property type="component" value="Chromosome 8"/>
</dbReference>
<dbReference type="PaxDb" id="29760-VIT_08s0056g01390.t01"/>
<organism evidence="1 2">
    <name type="scientific">Vitis vinifera</name>
    <name type="common">Grape</name>
    <dbReference type="NCBI Taxonomy" id="29760"/>
    <lineage>
        <taxon>Eukaryota</taxon>
        <taxon>Viridiplantae</taxon>
        <taxon>Streptophyta</taxon>
        <taxon>Embryophyta</taxon>
        <taxon>Tracheophyta</taxon>
        <taxon>Spermatophyta</taxon>
        <taxon>Magnoliopsida</taxon>
        <taxon>eudicotyledons</taxon>
        <taxon>Gunneridae</taxon>
        <taxon>Pentapetalae</taxon>
        <taxon>rosids</taxon>
        <taxon>Vitales</taxon>
        <taxon>Vitaceae</taxon>
        <taxon>Viteae</taxon>
        <taxon>Vitis</taxon>
    </lineage>
</organism>
<proteinExistence type="predicted"/>
<evidence type="ECO:0000313" key="2">
    <source>
        <dbReference type="Proteomes" id="UP000009183"/>
    </source>
</evidence>
<keyword evidence="2" id="KW-1185">Reference proteome</keyword>
<evidence type="ECO:0000313" key="1">
    <source>
        <dbReference type="EMBL" id="CCB56007.1"/>
    </source>
</evidence>
<accession>F6HMM5</accession>
<dbReference type="InParanoid" id="F6HMM5"/>